<accession>A0A371H401</accession>
<name>A0A371H401_MUCPR</name>
<evidence type="ECO:0000259" key="1">
    <source>
        <dbReference type="Pfam" id="PF07727"/>
    </source>
</evidence>
<comment type="caution">
    <text evidence="2">The sequence shown here is derived from an EMBL/GenBank/DDBJ whole genome shotgun (WGS) entry which is preliminary data.</text>
</comment>
<dbReference type="STRING" id="157652.A0A371H401"/>
<evidence type="ECO:0000313" key="3">
    <source>
        <dbReference type="Proteomes" id="UP000257109"/>
    </source>
</evidence>
<gene>
    <name evidence="2" type="ORF">CR513_19659</name>
</gene>
<protein>
    <recommendedName>
        <fullName evidence="1">Reverse transcriptase Ty1/copia-type domain-containing protein</fullName>
    </recommendedName>
</protein>
<keyword evidence="3" id="KW-1185">Reference proteome</keyword>
<dbReference type="Pfam" id="PF07727">
    <property type="entry name" value="RVT_2"/>
    <property type="match status" value="1"/>
</dbReference>
<dbReference type="SUPFAM" id="SSF56672">
    <property type="entry name" value="DNA/RNA polymerases"/>
    <property type="match status" value="1"/>
</dbReference>
<dbReference type="OrthoDB" id="8048545at2759"/>
<dbReference type="EMBL" id="QJKJ01003621">
    <property type="protein sequence ID" value="RDX97554.1"/>
    <property type="molecule type" value="Genomic_DNA"/>
</dbReference>
<dbReference type="InterPro" id="IPR013103">
    <property type="entry name" value="RVT_2"/>
</dbReference>
<feature type="domain" description="Reverse transcriptase Ty1/copia-type" evidence="1">
    <location>
        <begin position="2"/>
        <end position="73"/>
    </location>
</feature>
<feature type="non-terminal residue" evidence="2">
    <location>
        <position position="1"/>
    </location>
</feature>
<proteinExistence type="predicted"/>
<dbReference type="InterPro" id="IPR043502">
    <property type="entry name" value="DNA/RNA_pol_sf"/>
</dbReference>
<dbReference type="AlphaFoldDB" id="A0A371H401"/>
<dbReference type="Proteomes" id="UP000257109">
    <property type="component" value="Unassembled WGS sequence"/>
</dbReference>
<sequence>MEVFAQVARLDIVRVLLALAAQFGWEVFQLDVKSAFLHGKLKEELEGFVKNGKEDKVYKLKKALYGLKQAPSMCEKFKSSMMLEFDMSDLGRMRHFLGIEVIQSDAGIFICQRRYAREVLARFNMANSNPVRNPIVLGTILLKDEDGVEVDATKFMANPKEAHWAATKRLLKISKRNYRAWNILQD</sequence>
<reference evidence="2" key="1">
    <citation type="submission" date="2018-05" db="EMBL/GenBank/DDBJ databases">
        <title>Draft genome of Mucuna pruriens seed.</title>
        <authorList>
            <person name="Nnadi N.E."/>
            <person name="Vos R."/>
            <person name="Hasami M.H."/>
            <person name="Devisetty U.K."/>
            <person name="Aguiy J.C."/>
        </authorList>
    </citation>
    <scope>NUCLEOTIDE SEQUENCE [LARGE SCALE GENOMIC DNA]</scope>
    <source>
        <strain evidence="2">JCA_2017</strain>
    </source>
</reference>
<organism evidence="2 3">
    <name type="scientific">Mucuna pruriens</name>
    <name type="common">Velvet bean</name>
    <name type="synonym">Dolichos pruriens</name>
    <dbReference type="NCBI Taxonomy" id="157652"/>
    <lineage>
        <taxon>Eukaryota</taxon>
        <taxon>Viridiplantae</taxon>
        <taxon>Streptophyta</taxon>
        <taxon>Embryophyta</taxon>
        <taxon>Tracheophyta</taxon>
        <taxon>Spermatophyta</taxon>
        <taxon>Magnoliopsida</taxon>
        <taxon>eudicotyledons</taxon>
        <taxon>Gunneridae</taxon>
        <taxon>Pentapetalae</taxon>
        <taxon>rosids</taxon>
        <taxon>fabids</taxon>
        <taxon>Fabales</taxon>
        <taxon>Fabaceae</taxon>
        <taxon>Papilionoideae</taxon>
        <taxon>50 kb inversion clade</taxon>
        <taxon>NPAAA clade</taxon>
        <taxon>indigoferoid/millettioid clade</taxon>
        <taxon>Phaseoleae</taxon>
        <taxon>Mucuna</taxon>
    </lineage>
</organism>
<evidence type="ECO:0000313" key="2">
    <source>
        <dbReference type="EMBL" id="RDX97554.1"/>
    </source>
</evidence>